<reference evidence="1 2" key="1">
    <citation type="journal article" date="2022" name="Nat. Ecol. Evol.">
        <title>A masculinizing supergene underlies an exaggerated male reproductive morph in a spider.</title>
        <authorList>
            <person name="Hendrickx F."/>
            <person name="De Corte Z."/>
            <person name="Sonet G."/>
            <person name="Van Belleghem S.M."/>
            <person name="Kostlbacher S."/>
            <person name="Vangestel C."/>
        </authorList>
    </citation>
    <scope>NUCLEOTIDE SEQUENCE [LARGE SCALE GENOMIC DNA]</scope>
    <source>
        <strain evidence="1">W744_W776</strain>
    </source>
</reference>
<evidence type="ECO:0000313" key="2">
    <source>
        <dbReference type="Proteomes" id="UP000827092"/>
    </source>
</evidence>
<organism evidence="1 2">
    <name type="scientific">Oedothorax gibbosus</name>
    <dbReference type="NCBI Taxonomy" id="931172"/>
    <lineage>
        <taxon>Eukaryota</taxon>
        <taxon>Metazoa</taxon>
        <taxon>Ecdysozoa</taxon>
        <taxon>Arthropoda</taxon>
        <taxon>Chelicerata</taxon>
        <taxon>Arachnida</taxon>
        <taxon>Araneae</taxon>
        <taxon>Araneomorphae</taxon>
        <taxon>Entelegynae</taxon>
        <taxon>Araneoidea</taxon>
        <taxon>Linyphiidae</taxon>
        <taxon>Erigoninae</taxon>
        <taxon>Oedothorax</taxon>
    </lineage>
</organism>
<dbReference type="Proteomes" id="UP000827092">
    <property type="component" value="Unassembled WGS sequence"/>
</dbReference>
<comment type="caution">
    <text evidence="1">The sequence shown here is derived from an EMBL/GenBank/DDBJ whole genome shotgun (WGS) entry which is preliminary data.</text>
</comment>
<keyword evidence="2" id="KW-1185">Reference proteome</keyword>
<protein>
    <submittedName>
        <fullName evidence="1">Uncharacterized protein</fullName>
    </submittedName>
</protein>
<evidence type="ECO:0000313" key="1">
    <source>
        <dbReference type="EMBL" id="KAG8172292.1"/>
    </source>
</evidence>
<gene>
    <name evidence="1" type="ORF">JTE90_019966</name>
</gene>
<dbReference type="AlphaFoldDB" id="A0AAV6TKF9"/>
<proteinExistence type="predicted"/>
<accession>A0AAV6TKF9</accession>
<sequence>MVQDLQHSRPREDHLEVLLVEGFPEPEPTPEADSIQVQEYAGTTKDLDARQEIATSRANLFRKTNRAVA</sequence>
<dbReference type="EMBL" id="JAFNEN010002855">
    <property type="protein sequence ID" value="KAG8172292.1"/>
    <property type="molecule type" value="Genomic_DNA"/>
</dbReference>
<name>A0AAV6TKF9_9ARAC</name>